<evidence type="ECO:0000256" key="1">
    <source>
        <dbReference type="ARBA" id="ARBA00004496"/>
    </source>
</evidence>
<dbReference type="Gene3D" id="3.20.20.140">
    <property type="entry name" value="Metal-dependent hydrolases"/>
    <property type="match status" value="1"/>
</dbReference>
<accession>A0A1C2HV99</accession>
<dbReference type="PANTHER" id="PTHR32294:SF0">
    <property type="entry name" value="DNA POLYMERASE III SUBUNIT ALPHA"/>
    <property type="match status" value="1"/>
</dbReference>
<comment type="catalytic activity">
    <reaction evidence="9">
        <text>DNA(n) + a 2'-deoxyribonucleoside 5'-triphosphate = DNA(n+1) + diphosphate</text>
        <dbReference type="Rhea" id="RHEA:22508"/>
        <dbReference type="Rhea" id="RHEA-COMP:17339"/>
        <dbReference type="Rhea" id="RHEA-COMP:17340"/>
        <dbReference type="ChEBI" id="CHEBI:33019"/>
        <dbReference type="ChEBI" id="CHEBI:61560"/>
        <dbReference type="ChEBI" id="CHEBI:173112"/>
        <dbReference type="EC" id="2.7.7.7"/>
    </reaction>
</comment>
<dbReference type="InterPro" id="IPR004805">
    <property type="entry name" value="DnaE2/DnaE/PolC"/>
</dbReference>
<comment type="caution">
    <text evidence="12">The sequence shown here is derived from an EMBL/GenBank/DDBJ whole genome shotgun (WGS) entry which is preliminary data.</text>
</comment>
<dbReference type="EMBL" id="LWRY01000308">
    <property type="protein sequence ID" value="OCX67629.1"/>
    <property type="molecule type" value="Genomic_DNA"/>
</dbReference>
<dbReference type="Pfam" id="PF02811">
    <property type="entry name" value="PHP"/>
    <property type="match status" value="1"/>
</dbReference>
<keyword evidence="4" id="KW-0963">Cytoplasm</keyword>
<feature type="domain" description="Polymerase/histidinol phosphatase N-terminal" evidence="11">
    <location>
        <begin position="7"/>
        <end position="74"/>
    </location>
</feature>
<dbReference type="InterPro" id="IPR049821">
    <property type="entry name" value="PolIIIA_DnaE1_PHP"/>
</dbReference>
<keyword evidence="7" id="KW-0235">DNA replication</keyword>
<dbReference type="InterPro" id="IPR003141">
    <property type="entry name" value="Pol/His_phosphatase_N"/>
</dbReference>
<evidence type="ECO:0000256" key="4">
    <source>
        <dbReference type="ARBA" id="ARBA00022490"/>
    </source>
</evidence>
<dbReference type="InterPro" id="IPR040982">
    <property type="entry name" value="DNA_pol3_finger"/>
</dbReference>
<dbReference type="InterPro" id="IPR029460">
    <property type="entry name" value="DNAPol_HHH"/>
</dbReference>
<proteinExistence type="predicted"/>
<dbReference type="Gene3D" id="2.40.50.140">
    <property type="entry name" value="Nucleic acid-binding proteins"/>
    <property type="match status" value="1"/>
</dbReference>
<keyword evidence="10" id="KW-0472">Membrane</keyword>
<evidence type="ECO:0000256" key="3">
    <source>
        <dbReference type="ARBA" id="ARBA00019114"/>
    </source>
</evidence>
<evidence type="ECO:0000256" key="6">
    <source>
        <dbReference type="ARBA" id="ARBA00022695"/>
    </source>
</evidence>
<evidence type="ECO:0000256" key="8">
    <source>
        <dbReference type="ARBA" id="ARBA00022932"/>
    </source>
</evidence>
<dbReference type="NCBIfam" id="NF004226">
    <property type="entry name" value="PRK05673.1"/>
    <property type="match status" value="1"/>
</dbReference>
<name>A0A1C2HV99_ACITH</name>
<dbReference type="Proteomes" id="UP000095008">
    <property type="component" value="Unassembled WGS sequence"/>
</dbReference>
<dbReference type="InterPro" id="IPR041931">
    <property type="entry name" value="DNA_pol3_alpha_thumb_dom"/>
</dbReference>
<dbReference type="CDD" id="cd04485">
    <property type="entry name" value="DnaE_OBF"/>
    <property type="match status" value="1"/>
</dbReference>
<dbReference type="PANTHER" id="PTHR32294">
    <property type="entry name" value="DNA POLYMERASE III SUBUNIT ALPHA"/>
    <property type="match status" value="1"/>
</dbReference>
<dbReference type="Pfam" id="PF14579">
    <property type="entry name" value="HHH_6"/>
    <property type="match status" value="1"/>
</dbReference>
<dbReference type="NCBIfam" id="TIGR00594">
    <property type="entry name" value="polc"/>
    <property type="match status" value="1"/>
</dbReference>
<dbReference type="SUPFAM" id="SSF160975">
    <property type="entry name" value="AF1531-like"/>
    <property type="match status" value="1"/>
</dbReference>
<reference evidence="12" key="1">
    <citation type="journal article" date="2016" name="Int. J. Mol. Sci.">
        <title>Comparative genomics of the extreme acidophile Acidithiobacillus thiooxidans reveals intraspecific divergence and niche adaptation.</title>
        <authorList>
            <person name="Zhang X."/>
            <person name="Feng X."/>
            <person name="Tao J."/>
            <person name="Ma L."/>
            <person name="Xiao Y."/>
            <person name="Liang Y."/>
            <person name="Liu X."/>
            <person name="Yin H."/>
        </authorList>
    </citation>
    <scope>NUCLEOTIDE SEQUENCE [LARGE SCALE GENOMIC DNA]</scope>
    <source>
        <strain evidence="12">DXS-W</strain>
    </source>
</reference>
<keyword evidence="8" id="KW-0239">DNA-directed DNA polymerase</keyword>
<dbReference type="Pfam" id="PF07733">
    <property type="entry name" value="DNA_pol3_alpha"/>
    <property type="match status" value="1"/>
</dbReference>
<evidence type="ECO:0000256" key="10">
    <source>
        <dbReference type="SAM" id="Phobius"/>
    </source>
</evidence>
<protein>
    <recommendedName>
        <fullName evidence="3">DNA polymerase III subunit alpha</fullName>
        <ecNumber evidence="2">2.7.7.7</ecNumber>
    </recommendedName>
</protein>
<dbReference type="InterPro" id="IPR016195">
    <property type="entry name" value="Pol/histidinol_Pase-like"/>
</dbReference>
<feature type="transmembrane region" description="Helical" evidence="10">
    <location>
        <begin position="970"/>
        <end position="988"/>
    </location>
</feature>
<evidence type="ECO:0000313" key="13">
    <source>
        <dbReference type="Proteomes" id="UP000095008"/>
    </source>
</evidence>
<dbReference type="GO" id="GO:0008408">
    <property type="term" value="F:3'-5' exonuclease activity"/>
    <property type="evidence" value="ECO:0007669"/>
    <property type="project" value="InterPro"/>
</dbReference>
<dbReference type="InterPro" id="IPR012340">
    <property type="entry name" value="NA-bd_OB-fold"/>
</dbReference>
<keyword evidence="13" id="KW-1185">Reference proteome</keyword>
<dbReference type="SUPFAM" id="SSF89550">
    <property type="entry name" value="PHP domain-like"/>
    <property type="match status" value="1"/>
</dbReference>
<dbReference type="InterPro" id="IPR011708">
    <property type="entry name" value="DNA_pol3_alpha_NTPase_dom"/>
</dbReference>
<keyword evidence="5" id="KW-0808">Transferase</keyword>
<comment type="subcellular location">
    <subcellularLocation>
        <location evidence="1">Cytoplasm</location>
    </subcellularLocation>
</comment>
<keyword evidence="10" id="KW-0812">Transmembrane</keyword>
<evidence type="ECO:0000256" key="9">
    <source>
        <dbReference type="ARBA" id="ARBA00049244"/>
    </source>
</evidence>
<dbReference type="GO" id="GO:0003887">
    <property type="term" value="F:DNA-directed DNA polymerase activity"/>
    <property type="evidence" value="ECO:0007669"/>
    <property type="project" value="UniProtKB-KW"/>
</dbReference>
<dbReference type="OrthoDB" id="5287029at2"/>
<evidence type="ECO:0000313" key="12">
    <source>
        <dbReference type="EMBL" id="OCX67629.1"/>
    </source>
</evidence>
<dbReference type="Gene3D" id="1.10.10.1600">
    <property type="entry name" value="Bacterial DNA polymerase III alpha subunit, thumb domain"/>
    <property type="match status" value="1"/>
</dbReference>
<dbReference type="Gene3D" id="1.10.150.870">
    <property type="match status" value="1"/>
</dbReference>
<dbReference type="GO" id="GO:0006260">
    <property type="term" value="P:DNA replication"/>
    <property type="evidence" value="ECO:0007669"/>
    <property type="project" value="UniProtKB-KW"/>
</dbReference>
<dbReference type="InterPro" id="IPR004013">
    <property type="entry name" value="PHP_dom"/>
</dbReference>
<dbReference type="GO" id="GO:0005737">
    <property type="term" value="C:cytoplasm"/>
    <property type="evidence" value="ECO:0007669"/>
    <property type="project" value="UniProtKB-SubCell"/>
</dbReference>
<keyword evidence="10" id="KW-1133">Transmembrane helix</keyword>
<evidence type="ECO:0000259" key="11">
    <source>
        <dbReference type="SMART" id="SM00481"/>
    </source>
</evidence>
<dbReference type="AlphaFoldDB" id="A0A1C2HV99"/>
<evidence type="ECO:0000256" key="7">
    <source>
        <dbReference type="ARBA" id="ARBA00022705"/>
    </source>
</evidence>
<dbReference type="SMART" id="SM00481">
    <property type="entry name" value="POLIIIAc"/>
    <property type="match status" value="1"/>
</dbReference>
<sequence>MSEPTFVHLHVHSEYSLEDGIIPVKALAKRCAEKNMPAVAITDHGNLFALVKFYNAARSQGVKPLIGSEIWVHDEGDADRPASLILLCMNKTGYANLSRLLSRAYLEGHQQGRPQIAAEWLQQASDGLIALSAAGQGEIGRALLRRDHAQAELLAKRYADWFPERFYLELQRNGEKDQESLLQATLGLAEKLDLPVVATNNAHFLDAADFAAFDARQCISAGLTLDDPRRPRRFTAEHRLPDPEEMRTLFADLPEACDNTVEIAKRCNLELVLGQYALPDYPIPEGQSVDEYLHEAAQKGLQVRLNALGIRAEGSLPYHERLLREVGVIQQMGFPGYFLIVADFIQWAKNNGVPVGPGRGSGAGSLVAYALGITDLDPISNGLLFERFLNPERVSMPDFDVDFCMDQRDRVIQYVAEKYGRERVGQIITFGTMKARAVVRDVGRVLGLPYGFVDQLAKLVPGDLGMTLAKALEESEELRRRQTEEDDVRDLLDIALRLEGLPRHASTHAGGVVISPEPLADRLPLFTDSSGGGGNVTQLDKDDVEKMGLVKFDFLGLRTLTIIDMAVKLINAAAVTEDLAPLDIQQLPLDDPDTFALLKSTETVAVFQLESSGMRDLVRRLQPDTFEDIVALVALFRPGPLQSGMVDDFIARKHGKAQVSYLHANLEPILKETYGVIVYQEQVMQSAQVLAGYSLGGADLLRRAMGKKKPEEMAKQRSIFLEGAHKNGLQPDQAGAIFDLMEKFAEYGFNKSHSAAYALVSYQTAYLKAHYPQFFMAAVLTADMDHTDKVVAMIAECQRMGLRIAPPSVQCSGLEFKPEGRQDIRFGLGAIKGLGRAAIQSILEARREGPFQSLFDLLCRVDSQKINRRALEALIRAGAMDDWQVSRADLMASLENAIEAAAQFQQSRASLQESLFDGLEALPVAPPISHAELWTSTEILRQERETLGFYFSGHPMDDLRVELAELGVQPLSNIVVGTVMLVAGLVVARRSTRTKRGDRIYFLTLDDGVGRLEVVVFAEVWAQAGKIGEGEEPVLVLGEVGEDSYSGGLRLSALRVLDRQRARDELATQLTVEIPQGESLAPELLRDWLQQYPGSVRLLLRLPVDNDLQVLLKVPESLSFVASEEALAALQAHMPEGYQWQWTYRAATSLVNNVIPLERGQRKTRRPA</sequence>
<evidence type="ECO:0000256" key="5">
    <source>
        <dbReference type="ARBA" id="ARBA00022679"/>
    </source>
</evidence>
<dbReference type="CDD" id="cd07433">
    <property type="entry name" value="PHP_PolIIIA_DnaE1"/>
    <property type="match status" value="1"/>
</dbReference>
<dbReference type="EC" id="2.7.7.7" evidence="2"/>
<dbReference type="RefSeq" id="WP_065974497.1">
    <property type="nucleotide sequence ID" value="NZ_LWRY01000308.1"/>
</dbReference>
<keyword evidence="6" id="KW-0548">Nucleotidyltransferase</keyword>
<dbReference type="Pfam" id="PF17657">
    <property type="entry name" value="DNA_pol3_finger"/>
    <property type="match status" value="1"/>
</dbReference>
<organism evidence="12 13">
    <name type="scientific">Acidithiobacillus thiooxidans</name>
    <name type="common">Thiobacillus thiooxidans</name>
    <dbReference type="NCBI Taxonomy" id="930"/>
    <lineage>
        <taxon>Bacteria</taxon>
        <taxon>Pseudomonadati</taxon>
        <taxon>Pseudomonadota</taxon>
        <taxon>Acidithiobacillia</taxon>
        <taxon>Acidithiobacillales</taxon>
        <taxon>Acidithiobacillaceae</taxon>
        <taxon>Acidithiobacillus</taxon>
    </lineage>
</organism>
<evidence type="ECO:0000256" key="2">
    <source>
        <dbReference type="ARBA" id="ARBA00012417"/>
    </source>
</evidence>
<gene>
    <name evidence="12" type="ORF">A6M23_20645</name>
</gene>